<organism evidence="1 2">
    <name type="scientific">Caerostris darwini</name>
    <dbReference type="NCBI Taxonomy" id="1538125"/>
    <lineage>
        <taxon>Eukaryota</taxon>
        <taxon>Metazoa</taxon>
        <taxon>Ecdysozoa</taxon>
        <taxon>Arthropoda</taxon>
        <taxon>Chelicerata</taxon>
        <taxon>Arachnida</taxon>
        <taxon>Araneae</taxon>
        <taxon>Araneomorphae</taxon>
        <taxon>Entelegynae</taxon>
        <taxon>Araneoidea</taxon>
        <taxon>Araneidae</taxon>
        <taxon>Caerostris</taxon>
    </lineage>
</organism>
<keyword evidence="2" id="KW-1185">Reference proteome</keyword>
<sequence length="148" mass="17449">MRVDDKQEDIFQFLEEEADTIDDCIENRCDQLRSVQRSVFEHTSIDPKNFTVYGCFASMPIITKLLIRLRISRTSSKILQKMFKDLERKAKKYQHPTLLDRLDTDMKLKIKSFCDSVERDVLDVYSYKLMLQLTIDAFRLLVLSLTSV</sequence>
<gene>
    <name evidence="1" type="ORF">CDAR_264621</name>
</gene>
<dbReference type="Proteomes" id="UP001054837">
    <property type="component" value="Unassembled WGS sequence"/>
</dbReference>
<proteinExistence type="predicted"/>
<dbReference type="EMBL" id="BPLQ01001782">
    <property type="protein sequence ID" value="GIX85352.1"/>
    <property type="molecule type" value="Genomic_DNA"/>
</dbReference>
<comment type="caution">
    <text evidence="1">The sequence shown here is derived from an EMBL/GenBank/DDBJ whole genome shotgun (WGS) entry which is preliminary data.</text>
</comment>
<evidence type="ECO:0000313" key="1">
    <source>
        <dbReference type="EMBL" id="GIX85352.1"/>
    </source>
</evidence>
<evidence type="ECO:0000313" key="2">
    <source>
        <dbReference type="Proteomes" id="UP001054837"/>
    </source>
</evidence>
<protein>
    <submittedName>
        <fullName evidence="1">Uncharacterized protein</fullName>
    </submittedName>
</protein>
<accession>A0AAV4NKM2</accession>
<dbReference type="AlphaFoldDB" id="A0AAV4NKM2"/>
<name>A0AAV4NKM2_9ARAC</name>
<reference evidence="1 2" key="1">
    <citation type="submission" date="2021-06" db="EMBL/GenBank/DDBJ databases">
        <title>Caerostris darwini draft genome.</title>
        <authorList>
            <person name="Kono N."/>
            <person name="Arakawa K."/>
        </authorList>
    </citation>
    <scope>NUCLEOTIDE SEQUENCE [LARGE SCALE GENOMIC DNA]</scope>
</reference>